<evidence type="ECO:0000256" key="3">
    <source>
        <dbReference type="ARBA" id="ARBA00022792"/>
    </source>
</evidence>
<evidence type="ECO:0000259" key="8">
    <source>
        <dbReference type="PROSITE" id="PS51758"/>
    </source>
</evidence>
<comment type="subcellular location">
    <subcellularLocation>
        <location evidence="1">Mitochondrion inner membrane</location>
        <topology evidence="1">Single-pass membrane protein</topology>
    </subcellularLocation>
</comment>
<keyword evidence="3" id="KW-0999">Mitochondrion inner membrane</keyword>
<keyword evidence="5 7" id="KW-0496">Mitochondrion</keyword>
<keyword evidence="2" id="KW-0812">Transmembrane</keyword>
<evidence type="ECO:0000256" key="5">
    <source>
        <dbReference type="ARBA" id="ARBA00023128"/>
    </source>
</evidence>
<gene>
    <name evidence="9" type="ORF">K7432_006960</name>
</gene>
<evidence type="ECO:0000256" key="4">
    <source>
        <dbReference type="ARBA" id="ARBA00022989"/>
    </source>
</evidence>
<evidence type="ECO:0000256" key="2">
    <source>
        <dbReference type="ARBA" id="ARBA00022692"/>
    </source>
</evidence>
<evidence type="ECO:0000313" key="10">
    <source>
        <dbReference type="Proteomes" id="UP001479436"/>
    </source>
</evidence>
<dbReference type="PANTHER" id="PTHR14009">
    <property type="entry name" value="LEUCINE ZIPPER-EF-HAND CONTAINING TRANSMEMBRANE PROTEIN"/>
    <property type="match status" value="1"/>
</dbReference>
<dbReference type="PANTHER" id="PTHR14009:SF6">
    <property type="entry name" value="LETM1 RBD DOMAIN-CONTAINING PROTEIN"/>
    <property type="match status" value="1"/>
</dbReference>
<proteinExistence type="predicted"/>
<sequence>MNRVAFKPLPTSRCYSKQISILPKRTSVSHTSFQSYKYASTLNTSVSNSVGISKPGASSINVANSFNFSLGSKRNESYSKVIKEMLVFYKDGIKKIFTNKREAKLLKIKQDNGQELTRGEFQLVSKAFSDSRKLIPFAVLLIFSPESIPFILIFAPGVVPSTCVTENQMKTKIKTVNETRDALVQSVLATLEDGDHMVTKEDFNTVDGIFQLSRRFGADFQLSAVEKIQLSAYCRLMGLTGFGPKFMLERRLSKHLDYLREDDNYLFKAGISELSLDELRLANEERGMNSVSRDEKQLRQNLQNWIDVHLSADPVVPKGLVVFSRIFRNLPSAQ</sequence>
<keyword evidence="6" id="KW-0472">Membrane</keyword>
<keyword evidence="10" id="KW-1185">Reference proteome</keyword>
<protein>
    <recommendedName>
        <fullName evidence="8">Letm1 RBD domain-containing protein</fullName>
    </recommendedName>
</protein>
<dbReference type="InterPro" id="IPR044202">
    <property type="entry name" value="LETM1/MDM38-like"/>
</dbReference>
<evidence type="ECO:0000256" key="7">
    <source>
        <dbReference type="PROSITE-ProRule" id="PRU01094"/>
    </source>
</evidence>
<comment type="caution">
    <text evidence="9">The sequence shown here is derived from an EMBL/GenBank/DDBJ whole genome shotgun (WGS) entry which is preliminary data.</text>
</comment>
<dbReference type="Proteomes" id="UP001479436">
    <property type="component" value="Unassembled WGS sequence"/>
</dbReference>
<reference evidence="9 10" key="1">
    <citation type="submission" date="2023-04" db="EMBL/GenBank/DDBJ databases">
        <title>Genome of Basidiobolus ranarum AG-B5.</title>
        <authorList>
            <person name="Stajich J.E."/>
            <person name="Carter-House D."/>
            <person name="Gryganskyi A."/>
        </authorList>
    </citation>
    <scope>NUCLEOTIDE SEQUENCE [LARGE SCALE GENOMIC DNA]</scope>
    <source>
        <strain evidence="9 10">AG-B5</strain>
    </source>
</reference>
<evidence type="ECO:0000256" key="1">
    <source>
        <dbReference type="ARBA" id="ARBA00004434"/>
    </source>
</evidence>
<accession>A0ABR2W0U7</accession>
<evidence type="ECO:0000256" key="6">
    <source>
        <dbReference type="ARBA" id="ARBA00023136"/>
    </source>
</evidence>
<dbReference type="PROSITE" id="PS51758">
    <property type="entry name" value="LETM1_RBD"/>
    <property type="match status" value="1"/>
</dbReference>
<evidence type="ECO:0000313" key="9">
    <source>
        <dbReference type="EMBL" id="KAK9712706.1"/>
    </source>
</evidence>
<dbReference type="Pfam" id="PF07766">
    <property type="entry name" value="LETM1_RBD"/>
    <property type="match status" value="1"/>
</dbReference>
<name>A0ABR2W0U7_9FUNG</name>
<organism evidence="9 10">
    <name type="scientific">Basidiobolus ranarum</name>
    <dbReference type="NCBI Taxonomy" id="34480"/>
    <lineage>
        <taxon>Eukaryota</taxon>
        <taxon>Fungi</taxon>
        <taxon>Fungi incertae sedis</taxon>
        <taxon>Zoopagomycota</taxon>
        <taxon>Entomophthoromycotina</taxon>
        <taxon>Basidiobolomycetes</taxon>
        <taxon>Basidiobolales</taxon>
        <taxon>Basidiobolaceae</taxon>
        <taxon>Basidiobolus</taxon>
    </lineage>
</organism>
<keyword evidence="4" id="KW-1133">Transmembrane helix</keyword>
<dbReference type="EMBL" id="JASJQH010007202">
    <property type="protein sequence ID" value="KAK9712706.1"/>
    <property type="molecule type" value="Genomic_DNA"/>
</dbReference>
<dbReference type="InterPro" id="IPR033122">
    <property type="entry name" value="LETM1-like_RBD"/>
</dbReference>
<feature type="domain" description="Letm1 RBD" evidence="8">
    <location>
        <begin position="147"/>
        <end position="334"/>
    </location>
</feature>